<comment type="subunit">
    <text evidence="3">Forms a complex with KhpB.</text>
</comment>
<keyword evidence="3" id="KW-0133">Cell shape</keyword>
<name>A0A948RXH0_UNCEI</name>
<dbReference type="Pfam" id="PF13083">
    <property type="entry name" value="KH_KhpA-B"/>
    <property type="match status" value="1"/>
</dbReference>
<evidence type="ECO:0000313" key="5">
    <source>
        <dbReference type="Proteomes" id="UP000777784"/>
    </source>
</evidence>
<dbReference type="CDD" id="cd22533">
    <property type="entry name" value="KH-II_YlqC-like"/>
    <property type="match status" value="1"/>
</dbReference>
<sequence>MKALIEYITKALVDKPDEVEVREVVGEKTTVYELRVGDGDLGKVIGKHGRTIRAIRTLLSASATKANKRAVLEILE</sequence>
<dbReference type="GO" id="GO:0003723">
    <property type="term" value="F:RNA binding"/>
    <property type="evidence" value="ECO:0007669"/>
    <property type="project" value="UniProtKB-UniRule"/>
</dbReference>
<dbReference type="GO" id="GO:0071555">
    <property type="term" value="P:cell wall organization"/>
    <property type="evidence" value="ECO:0007669"/>
    <property type="project" value="UniProtKB-KW"/>
</dbReference>
<evidence type="ECO:0000313" key="4">
    <source>
        <dbReference type="EMBL" id="MBU2691333.1"/>
    </source>
</evidence>
<protein>
    <recommendedName>
        <fullName evidence="3">RNA-binding protein KhpA</fullName>
    </recommendedName>
    <alternativeName>
        <fullName evidence="3">KH-domain protein A</fullName>
    </alternativeName>
</protein>
<comment type="function">
    <text evidence="3">A probable RNA chaperone. Forms a complex with KhpB which binds to cellular RNA and controls its expression. Plays a role in peptidoglycan (PG) homeostasis and cell length regulation.</text>
</comment>
<dbReference type="HAMAP" id="MF_00088">
    <property type="entry name" value="KhpA"/>
    <property type="match status" value="1"/>
</dbReference>
<dbReference type="InterPro" id="IPR020627">
    <property type="entry name" value="KhpA"/>
</dbReference>
<keyword evidence="3" id="KW-0143">Chaperone</keyword>
<evidence type="ECO:0000256" key="1">
    <source>
        <dbReference type="ARBA" id="ARBA00022490"/>
    </source>
</evidence>
<keyword evidence="3" id="KW-0961">Cell wall biogenesis/degradation</keyword>
<keyword evidence="2 3" id="KW-0694">RNA-binding</keyword>
<dbReference type="InterPro" id="IPR015946">
    <property type="entry name" value="KH_dom-like_a/b"/>
</dbReference>
<dbReference type="GO" id="GO:0005737">
    <property type="term" value="C:cytoplasm"/>
    <property type="evidence" value="ECO:0007669"/>
    <property type="project" value="UniProtKB-SubCell"/>
</dbReference>
<dbReference type="PANTHER" id="PTHR34654">
    <property type="entry name" value="UPF0109 PROTEIN SCO5592"/>
    <property type="match status" value="1"/>
</dbReference>
<dbReference type="GO" id="GO:0008360">
    <property type="term" value="P:regulation of cell shape"/>
    <property type="evidence" value="ECO:0007669"/>
    <property type="project" value="UniProtKB-KW"/>
</dbReference>
<dbReference type="AlphaFoldDB" id="A0A948RXH0"/>
<dbReference type="Gene3D" id="3.30.300.20">
    <property type="match status" value="1"/>
</dbReference>
<evidence type="ECO:0000256" key="2">
    <source>
        <dbReference type="ARBA" id="ARBA00022884"/>
    </source>
</evidence>
<evidence type="ECO:0000256" key="3">
    <source>
        <dbReference type="HAMAP-Rule" id="MF_00088"/>
    </source>
</evidence>
<reference evidence="4" key="1">
    <citation type="submission" date="2021-05" db="EMBL/GenBank/DDBJ databases">
        <title>Energy efficiency and biological interactions define the core microbiome of deep oligotrophic groundwater.</title>
        <authorList>
            <person name="Mehrshad M."/>
            <person name="Lopez-Fernandez M."/>
            <person name="Bell E."/>
            <person name="Bernier-Latmani R."/>
            <person name="Bertilsson S."/>
            <person name="Dopson M."/>
        </authorList>
    </citation>
    <scope>NUCLEOTIDE SEQUENCE</scope>
    <source>
        <strain evidence="4">Modern_marine.mb.64</strain>
    </source>
</reference>
<comment type="caution">
    <text evidence="4">The sequence shown here is derived from an EMBL/GenBank/DDBJ whole genome shotgun (WGS) entry which is preliminary data.</text>
</comment>
<dbReference type="NCBIfam" id="NF002201">
    <property type="entry name" value="PRK01064.1"/>
    <property type="match status" value="1"/>
</dbReference>
<keyword evidence="1 3" id="KW-0963">Cytoplasm</keyword>
<dbReference type="SUPFAM" id="SSF54814">
    <property type="entry name" value="Prokaryotic type KH domain (KH-domain type II)"/>
    <property type="match status" value="1"/>
</dbReference>
<dbReference type="EMBL" id="JAHJDP010000056">
    <property type="protein sequence ID" value="MBU2691333.1"/>
    <property type="molecule type" value="Genomic_DNA"/>
</dbReference>
<gene>
    <name evidence="3" type="primary">khpA</name>
    <name evidence="4" type="ORF">KJ970_10450</name>
</gene>
<dbReference type="InterPro" id="IPR009019">
    <property type="entry name" value="KH_sf_prok-type"/>
</dbReference>
<dbReference type="PANTHER" id="PTHR34654:SF1">
    <property type="entry name" value="RNA-BINDING PROTEIN KHPA"/>
    <property type="match status" value="1"/>
</dbReference>
<comment type="similarity">
    <text evidence="3">Belongs to the KhpA RNA-binding protein family.</text>
</comment>
<organism evidence="4 5">
    <name type="scientific">Eiseniibacteriota bacterium</name>
    <dbReference type="NCBI Taxonomy" id="2212470"/>
    <lineage>
        <taxon>Bacteria</taxon>
        <taxon>Candidatus Eiseniibacteriota</taxon>
    </lineage>
</organism>
<dbReference type="GO" id="GO:0009252">
    <property type="term" value="P:peptidoglycan biosynthetic process"/>
    <property type="evidence" value="ECO:0007669"/>
    <property type="project" value="UniProtKB-UniRule"/>
</dbReference>
<dbReference type="Proteomes" id="UP000777784">
    <property type="component" value="Unassembled WGS sequence"/>
</dbReference>
<comment type="subcellular location">
    <subcellularLocation>
        <location evidence="3">Cytoplasm</location>
    </subcellularLocation>
</comment>
<accession>A0A948RXH0</accession>
<proteinExistence type="inferred from homology"/>
<dbReference type="PROSITE" id="PS50084">
    <property type="entry name" value="KH_TYPE_1"/>
    <property type="match status" value="1"/>
</dbReference>